<dbReference type="InterPro" id="IPR011646">
    <property type="entry name" value="KAP_P-loop"/>
</dbReference>
<comment type="caution">
    <text evidence="2">The sequence shown here is derived from an EMBL/GenBank/DDBJ whole genome shotgun (WGS) entry which is preliminary data.</text>
</comment>
<gene>
    <name evidence="2" type="ORF">AS026_13930</name>
</gene>
<organism evidence="2 3">
    <name type="scientific">Rhizobium altiplani</name>
    <dbReference type="NCBI Taxonomy" id="1864509"/>
    <lineage>
        <taxon>Bacteria</taxon>
        <taxon>Pseudomonadati</taxon>
        <taxon>Pseudomonadota</taxon>
        <taxon>Alphaproteobacteria</taxon>
        <taxon>Hyphomicrobiales</taxon>
        <taxon>Rhizobiaceae</taxon>
        <taxon>Rhizobium/Agrobacterium group</taxon>
        <taxon>Rhizobium</taxon>
    </lineage>
</organism>
<dbReference type="InterPro" id="IPR052754">
    <property type="entry name" value="NTPase_KAP_P-loop"/>
</dbReference>
<dbReference type="PANTHER" id="PTHR22674">
    <property type="entry name" value="NTPASE, KAP FAMILY P-LOOP DOMAIN-CONTAINING 1"/>
    <property type="match status" value="1"/>
</dbReference>
<protein>
    <recommendedName>
        <fullName evidence="1">KAP NTPase domain-containing protein</fullName>
    </recommendedName>
</protein>
<dbReference type="Proteomes" id="UP000068164">
    <property type="component" value="Unassembled WGS sequence"/>
</dbReference>
<evidence type="ECO:0000313" key="2">
    <source>
        <dbReference type="EMBL" id="KWV47064.1"/>
    </source>
</evidence>
<name>A0A109JDT8_9HYPH</name>
<evidence type="ECO:0000259" key="1">
    <source>
        <dbReference type="Pfam" id="PF07693"/>
    </source>
</evidence>
<keyword evidence="3" id="KW-1185">Reference proteome</keyword>
<accession>A0A109JDT8</accession>
<dbReference type="PANTHER" id="PTHR22674:SF6">
    <property type="entry name" value="NTPASE KAP FAMILY P-LOOP DOMAIN-CONTAINING PROTEIN 1"/>
    <property type="match status" value="1"/>
</dbReference>
<dbReference type="AlphaFoldDB" id="A0A109JDT8"/>
<dbReference type="EMBL" id="LNCD01000105">
    <property type="protein sequence ID" value="KWV47064.1"/>
    <property type="molecule type" value="Genomic_DNA"/>
</dbReference>
<feature type="domain" description="KAP NTPase" evidence="1">
    <location>
        <begin position="6"/>
        <end position="255"/>
    </location>
</feature>
<proteinExistence type="predicted"/>
<reference evidence="2 3" key="1">
    <citation type="submission" date="2015-11" db="EMBL/GenBank/DDBJ databases">
        <title>Draft Genome Sequence of the Strain BR 10423 (Rhizobium sp.) isolated from nodules of Mimosa pudica.</title>
        <authorList>
            <person name="Barauna A.C."/>
            <person name="Zilli J.E."/>
            <person name="Simoes-Araujo J.L."/>
            <person name="Reis V.M."/>
            <person name="James E.K."/>
            <person name="Reis F.B.Jr."/>
            <person name="Rouws L.F."/>
            <person name="Passos S.R."/>
            <person name="Gois S.R."/>
        </authorList>
    </citation>
    <scope>NUCLEOTIDE SEQUENCE [LARGE SCALE GENOMIC DNA]</scope>
    <source>
        <strain evidence="2 3">BR10423</strain>
    </source>
</reference>
<evidence type="ECO:0000313" key="3">
    <source>
        <dbReference type="Proteomes" id="UP000068164"/>
    </source>
</evidence>
<sequence>MLHQRLDAMDHVVVALFNPWLFSGRDELVRGFFNTLRGALGRSNTEEVRALVEALDRYWGAIDLAGHGVAAIVDLHGSSGAASAGWKKLSGKLKSALVKPRPLTPDEERISLEKKIAATQCAVIVLIDELDRIEDDEVRAVAQLVKAVGDIKGLSYLVAYDPERVVEALGRGIGERRRRVGELYLEKIIQYPIPLRPLFSEDVKALLESTLADHGVLLAEQRTDSQKELYAHIIDSIQTPREVKRLVGAFAILERAVRDEICPFDVLAYSWIVTKSPTLRTRIAEHVDALVTDPSDESASERVVRRMNNEAEPDIVSILGSSAREHTRTLELLFPRFIEERQVDDRERLTRRRNLIRMLYLGNPPGAVTRRDVEQLWNNTDLGELERILRELIRERKLATLMDRLDELLRSLPERGDRTFWVALSRALVRQDDWISENDNRHALADDASRTLVSLARRNPELADRLRATIEALVTDGDLVLAPDILRTHLFAYGIVGNQVRGGGVLTQSETQALLDRELPRYREAIIDGSFLRRVASPDALYIFANLNSFDSEMRSSFTDQLTTFDAISTLAALLVPPGIRVSLETLEIFFDTPLVLERAQNFISTLGYPSDLWIAESLRRLVVVLRGRDPLVEDDAS</sequence>
<dbReference type="Pfam" id="PF07693">
    <property type="entry name" value="KAP_NTPase"/>
    <property type="match status" value="1"/>
</dbReference>